<dbReference type="Proteomes" id="UP000009154">
    <property type="component" value="Chromosome"/>
</dbReference>
<name>H6N4K0_GORPV</name>
<dbReference type="SUPFAM" id="SSF51735">
    <property type="entry name" value="NAD(P)-binding Rossmann-fold domains"/>
    <property type="match status" value="1"/>
</dbReference>
<evidence type="ECO:0000313" key="2">
    <source>
        <dbReference type="Proteomes" id="UP000009154"/>
    </source>
</evidence>
<keyword evidence="2" id="KW-1185">Reference proteome</keyword>
<accession>H6N4K0</accession>
<dbReference type="AlphaFoldDB" id="H6N4K0"/>
<evidence type="ECO:0000313" key="1">
    <source>
        <dbReference type="EMBL" id="AFA73582.1"/>
    </source>
</evidence>
<dbReference type="KEGG" id="gpo:GPOL_c25530"/>
<dbReference type="EMBL" id="CP003119">
    <property type="protein sequence ID" value="AFA73582.1"/>
    <property type="molecule type" value="Genomic_DNA"/>
</dbReference>
<sequence>MSTGFTAETIDIARLVAFLASEDSRMVTGHVIAADGGLTDTSPISADYVAFLSEAEESAT</sequence>
<reference evidence="1 2" key="1">
    <citation type="journal article" date="2012" name="Appl. Environ. Microbiol.">
        <title>Involvement of two latex-clearing proteins during rubber degradation and insights into the subsequent degradation pathway revealed by the genome sequence of Gordonia polyisoprenivorans strain VH2.</title>
        <authorList>
            <person name="Hiessl S."/>
            <person name="Schuldes J."/>
            <person name="Thurmer A."/>
            <person name="Halbsguth T."/>
            <person name="Broker D."/>
            <person name="Angelov A."/>
            <person name="Liebl W."/>
            <person name="Daniel R."/>
            <person name="Steinbuchel A."/>
        </authorList>
    </citation>
    <scope>NUCLEOTIDE SEQUENCE [LARGE SCALE GENOMIC DNA]</scope>
    <source>
        <strain evidence="2">DSM 44266 / VH2</strain>
    </source>
</reference>
<dbReference type="Pfam" id="PF13561">
    <property type="entry name" value="adh_short_C2"/>
    <property type="match status" value="1"/>
</dbReference>
<dbReference type="HOGENOM" id="CLU_2935030_0_0_11"/>
<dbReference type="InterPro" id="IPR036291">
    <property type="entry name" value="NAD(P)-bd_dom_sf"/>
</dbReference>
<dbReference type="Gene3D" id="3.40.50.720">
    <property type="entry name" value="NAD(P)-binding Rossmann-like Domain"/>
    <property type="match status" value="1"/>
</dbReference>
<organism evidence="1 2">
    <name type="scientific">Gordonia polyisoprenivorans (strain DSM 44266 / VH2)</name>
    <dbReference type="NCBI Taxonomy" id="1112204"/>
    <lineage>
        <taxon>Bacteria</taxon>
        <taxon>Bacillati</taxon>
        <taxon>Actinomycetota</taxon>
        <taxon>Actinomycetes</taxon>
        <taxon>Mycobacteriales</taxon>
        <taxon>Gordoniaceae</taxon>
        <taxon>Gordonia</taxon>
    </lineage>
</organism>
<gene>
    <name evidence="1" type="ordered locus">GPOL_c25530</name>
</gene>
<proteinExistence type="predicted"/>
<protein>
    <submittedName>
        <fullName evidence="1">Uncharacterized protein</fullName>
    </submittedName>
</protein>
<dbReference type="InterPro" id="IPR002347">
    <property type="entry name" value="SDR_fam"/>
</dbReference>